<name>A0A511V8G2_9BACL</name>
<accession>A0A511V8G2</accession>
<dbReference type="OrthoDB" id="2688080at2"/>
<reference evidence="1 2" key="1">
    <citation type="submission" date="2019-07" db="EMBL/GenBank/DDBJ databases">
        <title>Whole genome shotgun sequence of Aneurinibacillus danicus NBRC 102444.</title>
        <authorList>
            <person name="Hosoyama A."/>
            <person name="Uohara A."/>
            <person name="Ohji S."/>
            <person name="Ichikawa N."/>
        </authorList>
    </citation>
    <scope>NUCLEOTIDE SEQUENCE [LARGE SCALE GENOMIC DNA]</scope>
    <source>
        <strain evidence="1 2">NBRC 102444</strain>
    </source>
</reference>
<gene>
    <name evidence="1" type="ORF">ADA01nite_26840</name>
</gene>
<dbReference type="EMBL" id="BJXX01000121">
    <property type="protein sequence ID" value="GEN35224.1"/>
    <property type="molecule type" value="Genomic_DNA"/>
</dbReference>
<keyword evidence="2" id="KW-1185">Reference proteome</keyword>
<dbReference type="AlphaFoldDB" id="A0A511V8G2"/>
<dbReference type="RefSeq" id="WP_146810650.1">
    <property type="nucleotide sequence ID" value="NZ_BJXX01000121.1"/>
</dbReference>
<evidence type="ECO:0000313" key="1">
    <source>
        <dbReference type="EMBL" id="GEN35224.1"/>
    </source>
</evidence>
<dbReference type="Proteomes" id="UP000321157">
    <property type="component" value="Unassembled WGS sequence"/>
</dbReference>
<proteinExistence type="predicted"/>
<sequence length="62" mass="7280">MKYRVLIPDKPTVRNMVCCLQSLLSRMNRTENLDKAVTGIRINKQTRAIEIEMEDETEEKLL</sequence>
<protein>
    <submittedName>
        <fullName evidence="1">Uncharacterized protein</fullName>
    </submittedName>
</protein>
<evidence type="ECO:0000313" key="2">
    <source>
        <dbReference type="Proteomes" id="UP000321157"/>
    </source>
</evidence>
<organism evidence="1 2">
    <name type="scientific">Aneurinibacillus danicus</name>
    <dbReference type="NCBI Taxonomy" id="267746"/>
    <lineage>
        <taxon>Bacteria</taxon>
        <taxon>Bacillati</taxon>
        <taxon>Bacillota</taxon>
        <taxon>Bacilli</taxon>
        <taxon>Bacillales</taxon>
        <taxon>Paenibacillaceae</taxon>
        <taxon>Aneurinibacillus group</taxon>
        <taxon>Aneurinibacillus</taxon>
    </lineage>
</organism>
<comment type="caution">
    <text evidence="1">The sequence shown here is derived from an EMBL/GenBank/DDBJ whole genome shotgun (WGS) entry which is preliminary data.</text>
</comment>